<reference evidence="10 11" key="1">
    <citation type="submission" date="2024-02" db="EMBL/GenBank/DDBJ databases">
        <title>First report Erwinia aphidicola in onion in Chile.</title>
        <authorList>
            <person name="Valenzuela M."/>
            <person name="Pena M."/>
            <person name="Dutta B."/>
        </authorList>
    </citation>
    <scope>NUCLEOTIDE SEQUENCE [LARGE SCALE GENOMIC DNA]</scope>
    <source>
        <strain evidence="10 11">QCJ3A</strain>
    </source>
</reference>
<evidence type="ECO:0000256" key="4">
    <source>
        <dbReference type="ARBA" id="ARBA00023277"/>
    </source>
</evidence>
<comment type="caution">
    <text evidence="10">The sequence shown here is derived from an EMBL/GenBank/DDBJ whole genome shotgun (WGS) entry which is preliminary data.</text>
</comment>
<dbReference type="Pfam" id="PF00150">
    <property type="entry name" value="Cellulase"/>
    <property type="match status" value="1"/>
</dbReference>
<feature type="domain" description="Glycoside hydrolase family 5" evidence="9">
    <location>
        <begin position="45"/>
        <end position="350"/>
    </location>
</feature>
<dbReference type="Proteomes" id="UP001306592">
    <property type="component" value="Unassembled WGS sequence"/>
</dbReference>
<keyword evidence="11" id="KW-1185">Reference proteome</keyword>
<dbReference type="SUPFAM" id="SSF51445">
    <property type="entry name" value="(Trans)glycosidases"/>
    <property type="match status" value="1"/>
</dbReference>
<evidence type="ECO:0000256" key="6">
    <source>
        <dbReference type="ARBA" id="ARBA00023326"/>
    </source>
</evidence>
<protein>
    <submittedName>
        <fullName evidence="10">Cellulase family glycosylhydrolase</fullName>
    </submittedName>
</protein>
<proteinExistence type="inferred from homology"/>
<keyword evidence="3" id="KW-0136">Cellulose degradation</keyword>
<dbReference type="EMBL" id="JBANEI010000028">
    <property type="protein sequence ID" value="MEI2684453.1"/>
    <property type="molecule type" value="Genomic_DNA"/>
</dbReference>
<evidence type="ECO:0000313" key="10">
    <source>
        <dbReference type="EMBL" id="MEI2684453.1"/>
    </source>
</evidence>
<evidence type="ECO:0000313" key="11">
    <source>
        <dbReference type="Proteomes" id="UP001306592"/>
    </source>
</evidence>
<evidence type="ECO:0000256" key="5">
    <source>
        <dbReference type="ARBA" id="ARBA00023295"/>
    </source>
</evidence>
<evidence type="ECO:0000256" key="3">
    <source>
        <dbReference type="ARBA" id="ARBA00023001"/>
    </source>
</evidence>
<feature type="chain" id="PRO_5046473539" evidence="8">
    <location>
        <begin position="26"/>
        <end position="406"/>
    </location>
</feature>
<sequence length="406" mass="46427">MMKNLPVSLCLALLLWGILSGFSRAADEITFWDSPRHGGNSFNRLPPDKAYFAALRGYGASWVRLSYDKWHPQQRDFLMGDADHYRGLQPADLSTLKATLKKAHDSGLKVVISPLSLPGMRWSQNNGGKFDDRLWQDKSYWKQSAAFWRDLAAALKDVPGVAAYNLINEPAPEKRAGLAEHAGIEEMQRWYQHYQGSARDLPAFYQMLISAIREVDPLTPVMVDGGWYGAADGFGYWPAALDDTRVLYSFHMYEPYAATSGPNLKRKKPYSYPGVVPFGTGKEMWNAKRVAQYLQQPFIWAEQQHIPASRMVAGEFGCIRMLPGCQQYLEDVLQVLDKKQSHWAFYSFREDSWDAMDYELGKRKVPWSYWQAMEQHTADTLPRHPGPEFEPIRQRLEHGRIKAGPK</sequence>
<evidence type="ECO:0000256" key="7">
    <source>
        <dbReference type="RuleBase" id="RU361153"/>
    </source>
</evidence>
<dbReference type="InterPro" id="IPR017853">
    <property type="entry name" value="GH"/>
</dbReference>
<dbReference type="Gene3D" id="3.20.20.80">
    <property type="entry name" value="Glycosidases"/>
    <property type="match status" value="1"/>
</dbReference>
<dbReference type="RefSeq" id="WP_336204122.1">
    <property type="nucleotide sequence ID" value="NZ_JBANEI010000028.1"/>
</dbReference>
<dbReference type="PANTHER" id="PTHR31297">
    <property type="entry name" value="GLUCAN ENDO-1,6-BETA-GLUCOSIDASE B"/>
    <property type="match status" value="1"/>
</dbReference>
<gene>
    <name evidence="10" type="ORF">V8N49_22780</name>
</gene>
<evidence type="ECO:0000256" key="8">
    <source>
        <dbReference type="SAM" id="SignalP"/>
    </source>
</evidence>
<keyword evidence="8" id="KW-0732">Signal</keyword>
<keyword evidence="2 7" id="KW-0378">Hydrolase</keyword>
<name>A0ABU8DLS3_ERWAP</name>
<dbReference type="InterPro" id="IPR050386">
    <property type="entry name" value="Glycosyl_hydrolase_5"/>
</dbReference>
<dbReference type="PANTHER" id="PTHR31297:SF41">
    <property type="entry name" value="ENDOGLUCANASE, PUTATIVE (AFU_ORTHOLOGUE AFUA_5G01830)-RELATED"/>
    <property type="match status" value="1"/>
</dbReference>
<evidence type="ECO:0000256" key="1">
    <source>
        <dbReference type="ARBA" id="ARBA00005641"/>
    </source>
</evidence>
<organism evidence="10 11">
    <name type="scientific">Erwinia aphidicola</name>
    <dbReference type="NCBI Taxonomy" id="68334"/>
    <lineage>
        <taxon>Bacteria</taxon>
        <taxon>Pseudomonadati</taxon>
        <taxon>Pseudomonadota</taxon>
        <taxon>Gammaproteobacteria</taxon>
        <taxon>Enterobacterales</taxon>
        <taxon>Erwiniaceae</taxon>
        <taxon>Erwinia</taxon>
    </lineage>
</organism>
<evidence type="ECO:0000256" key="2">
    <source>
        <dbReference type="ARBA" id="ARBA00022801"/>
    </source>
</evidence>
<feature type="signal peptide" evidence="8">
    <location>
        <begin position="1"/>
        <end position="25"/>
    </location>
</feature>
<keyword evidence="5 7" id="KW-0326">Glycosidase</keyword>
<dbReference type="InterPro" id="IPR001547">
    <property type="entry name" value="Glyco_hydro_5"/>
</dbReference>
<keyword evidence="6" id="KW-0624">Polysaccharide degradation</keyword>
<comment type="similarity">
    <text evidence="1 7">Belongs to the glycosyl hydrolase 5 (cellulase A) family.</text>
</comment>
<evidence type="ECO:0000259" key="9">
    <source>
        <dbReference type="Pfam" id="PF00150"/>
    </source>
</evidence>
<accession>A0ABU8DLS3</accession>
<keyword evidence="4" id="KW-0119">Carbohydrate metabolism</keyword>